<dbReference type="GO" id="GO:0030246">
    <property type="term" value="F:carbohydrate binding"/>
    <property type="evidence" value="ECO:0007669"/>
    <property type="project" value="InterPro"/>
</dbReference>
<dbReference type="EMBL" id="CP136898">
    <property type="protein sequence ID" value="WOL18587.1"/>
    <property type="molecule type" value="Genomic_DNA"/>
</dbReference>
<dbReference type="InterPro" id="IPR000922">
    <property type="entry name" value="Lectin_gal-bd_dom"/>
</dbReference>
<accession>A0AAQ3L7R0</accession>
<evidence type="ECO:0000313" key="3">
    <source>
        <dbReference type="Proteomes" id="UP001327560"/>
    </source>
</evidence>
<organism evidence="2 3">
    <name type="scientific">Canna indica</name>
    <name type="common">Indian-shot</name>
    <dbReference type="NCBI Taxonomy" id="4628"/>
    <lineage>
        <taxon>Eukaryota</taxon>
        <taxon>Viridiplantae</taxon>
        <taxon>Streptophyta</taxon>
        <taxon>Embryophyta</taxon>
        <taxon>Tracheophyta</taxon>
        <taxon>Spermatophyta</taxon>
        <taxon>Magnoliopsida</taxon>
        <taxon>Liliopsida</taxon>
        <taxon>Zingiberales</taxon>
        <taxon>Cannaceae</taxon>
        <taxon>Canna</taxon>
    </lineage>
</organism>
<protein>
    <submittedName>
        <fullName evidence="2">Beta-galactosidase 11</fullName>
    </submittedName>
</protein>
<evidence type="ECO:0000259" key="1">
    <source>
        <dbReference type="PROSITE" id="PS50228"/>
    </source>
</evidence>
<dbReference type="InterPro" id="IPR043159">
    <property type="entry name" value="Lectin_gal-bd_sf"/>
</dbReference>
<feature type="domain" description="SUEL-type lectin" evidence="1">
    <location>
        <begin position="1"/>
        <end position="85"/>
    </location>
</feature>
<dbReference type="Pfam" id="PF02140">
    <property type="entry name" value="SUEL_Lectin"/>
    <property type="match status" value="1"/>
</dbReference>
<gene>
    <name evidence="2" type="ORF">Cni_G27384</name>
</gene>
<dbReference type="CDD" id="cd22842">
    <property type="entry name" value="Gal_Rha_Lectin_BGal"/>
    <property type="match status" value="1"/>
</dbReference>
<proteinExistence type="predicted"/>
<dbReference type="PROSITE" id="PS50228">
    <property type="entry name" value="SUEL_LECTIN"/>
    <property type="match status" value="1"/>
</dbReference>
<dbReference type="AlphaFoldDB" id="A0AAQ3L7R0"/>
<dbReference type="Gene3D" id="2.60.120.740">
    <property type="match status" value="1"/>
</dbReference>
<keyword evidence="3" id="KW-1185">Reference proteome</keyword>
<evidence type="ECO:0000313" key="2">
    <source>
        <dbReference type="EMBL" id="WOL18587.1"/>
    </source>
</evidence>
<reference evidence="2 3" key="1">
    <citation type="submission" date="2023-10" db="EMBL/GenBank/DDBJ databases">
        <title>Chromosome-scale genome assembly provides insights into flower coloration mechanisms of Canna indica.</title>
        <authorList>
            <person name="Li C."/>
        </authorList>
    </citation>
    <scope>NUCLEOTIDE SEQUENCE [LARGE SCALE GENOMIC DNA]</scope>
    <source>
        <tissue evidence="2">Flower</tissue>
    </source>
</reference>
<dbReference type="Proteomes" id="UP001327560">
    <property type="component" value="Chromosome 9"/>
</dbReference>
<sequence>MTHLNYKCDLKKVIGSIVFASFGNPIGACGNFTVGNCHTSKVNSVVEKACLGKQSCVIPVSAMESGAEAVCTGTLRTLAVHAKCTRKSSKDDDNA</sequence>
<name>A0AAQ3L7R0_9LILI</name>